<organism evidence="1 2">
    <name type="scientific">Rhodoferax lacus</name>
    <dbReference type="NCBI Taxonomy" id="2184758"/>
    <lineage>
        <taxon>Bacteria</taxon>
        <taxon>Pseudomonadati</taxon>
        <taxon>Pseudomonadota</taxon>
        <taxon>Betaproteobacteria</taxon>
        <taxon>Burkholderiales</taxon>
        <taxon>Comamonadaceae</taxon>
        <taxon>Rhodoferax</taxon>
    </lineage>
</organism>
<comment type="caution">
    <text evidence="1">The sequence shown here is derived from an EMBL/GenBank/DDBJ whole genome shotgun (WGS) entry which is preliminary data.</text>
</comment>
<evidence type="ECO:0000313" key="2">
    <source>
        <dbReference type="Proteomes" id="UP000260665"/>
    </source>
</evidence>
<dbReference type="Gene3D" id="3.40.50.720">
    <property type="entry name" value="NAD(P)-binding Rossmann-like Domain"/>
    <property type="match status" value="1"/>
</dbReference>
<dbReference type="SUPFAM" id="SSF51735">
    <property type="entry name" value="NAD(P)-binding Rossmann-fold domains"/>
    <property type="match status" value="1"/>
</dbReference>
<dbReference type="OrthoDB" id="9785826at2"/>
<dbReference type="RefSeq" id="WP_117179290.1">
    <property type="nucleotide sequence ID" value="NZ_QFZK01000013.1"/>
</dbReference>
<dbReference type="Proteomes" id="UP000260665">
    <property type="component" value="Unassembled WGS sequence"/>
</dbReference>
<sequence>MTTLFDNDYRALVIGASGAIGQAFVSALQNDGKCVHLQQVSRALCPGFDLLDEGSVAAQAAACAASGPYHLVVDTTGALTIEGVGPEKSLAALQPGQLAKAFALNAIGPAMLLRHFAPLLAPGPCIYAKLSARVGSISDNHKGGWYGYRASKAALNMLLQTAAIELQRKNPQLRVVALQPGTVRSELSRPFAAGVAKLLEPADSVAGMLAALRNLQPPSGAHFVDYQGQPIPW</sequence>
<evidence type="ECO:0000313" key="1">
    <source>
        <dbReference type="EMBL" id="RFO95685.1"/>
    </source>
</evidence>
<accession>A0A3E1R8J5</accession>
<protein>
    <submittedName>
        <fullName evidence="1">Short-chain dehydrogenase</fullName>
    </submittedName>
</protein>
<dbReference type="PRINTS" id="PR00081">
    <property type="entry name" value="GDHRDH"/>
</dbReference>
<dbReference type="GO" id="GO:0016616">
    <property type="term" value="F:oxidoreductase activity, acting on the CH-OH group of donors, NAD or NADP as acceptor"/>
    <property type="evidence" value="ECO:0007669"/>
    <property type="project" value="TreeGrafter"/>
</dbReference>
<dbReference type="AlphaFoldDB" id="A0A3E1R8J5"/>
<reference evidence="1 2" key="1">
    <citation type="submission" date="2018-05" db="EMBL/GenBank/DDBJ databases">
        <title>Rhodoferax soyangensis sp.nov., isolated from an oligotrophic freshwater lake.</title>
        <authorList>
            <person name="Park M."/>
        </authorList>
    </citation>
    <scope>NUCLEOTIDE SEQUENCE [LARGE SCALE GENOMIC DNA]</scope>
    <source>
        <strain evidence="1 2">IMCC26218</strain>
    </source>
</reference>
<name>A0A3E1R8J5_9BURK</name>
<keyword evidence="2" id="KW-1185">Reference proteome</keyword>
<dbReference type="EMBL" id="QFZK01000013">
    <property type="protein sequence ID" value="RFO95685.1"/>
    <property type="molecule type" value="Genomic_DNA"/>
</dbReference>
<dbReference type="InterPro" id="IPR036291">
    <property type="entry name" value="NAD(P)-bd_dom_sf"/>
</dbReference>
<dbReference type="PANTHER" id="PTHR45458">
    <property type="entry name" value="SHORT-CHAIN DEHYDROGENASE/REDUCTASE SDR"/>
    <property type="match status" value="1"/>
</dbReference>
<proteinExistence type="predicted"/>
<gene>
    <name evidence="1" type="ORF">DIC66_16965</name>
</gene>
<dbReference type="PANTHER" id="PTHR45458:SF1">
    <property type="entry name" value="SHORT CHAIN DEHYDROGENASE"/>
    <property type="match status" value="1"/>
</dbReference>
<dbReference type="Pfam" id="PF00106">
    <property type="entry name" value="adh_short"/>
    <property type="match status" value="1"/>
</dbReference>
<dbReference type="InterPro" id="IPR002347">
    <property type="entry name" value="SDR_fam"/>
</dbReference>
<dbReference type="InterPro" id="IPR052184">
    <property type="entry name" value="SDR_enzymes"/>
</dbReference>